<evidence type="ECO:0000313" key="2">
    <source>
        <dbReference type="EMBL" id="OEU17792.1"/>
    </source>
</evidence>
<dbReference type="KEGG" id="fcy:FRACYDRAFT_268801"/>
<evidence type="ECO:0000256" key="1">
    <source>
        <dbReference type="SAM" id="MobiDB-lite"/>
    </source>
</evidence>
<feature type="compositionally biased region" description="Low complexity" evidence="1">
    <location>
        <begin position="8"/>
        <end position="21"/>
    </location>
</feature>
<dbReference type="EMBL" id="KV784357">
    <property type="protein sequence ID" value="OEU17792.1"/>
    <property type="molecule type" value="Genomic_DNA"/>
</dbReference>
<proteinExistence type="predicted"/>
<evidence type="ECO:0000313" key="3">
    <source>
        <dbReference type="Proteomes" id="UP000095751"/>
    </source>
</evidence>
<keyword evidence="3" id="KW-1185">Reference proteome</keyword>
<reference evidence="2 3" key="1">
    <citation type="submission" date="2016-09" db="EMBL/GenBank/DDBJ databases">
        <title>Extensive genetic diversity and differential bi-allelic expression allows diatom success in the polar Southern Ocean.</title>
        <authorList>
            <consortium name="DOE Joint Genome Institute"/>
            <person name="Mock T."/>
            <person name="Otillar R.P."/>
            <person name="Strauss J."/>
            <person name="Dupont C."/>
            <person name="Frickenhaus S."/>
            <person name="Maumus F."/>
            <person name="Mcmullan M."/>
            <person name="Sanges R."/>
            <person name="Schmutz J."/>
            <person name="Toseland A."/>
            <person name="Valas R."/>
            <person name="Veluchamy A."/>
            <person name="Ward B.J."/>
            <person name="Allen A."/>
            <person name="Barry K."/>
            <person name="Falciatore A."/>
            <person name="Ferrante M."/>
            <person name="Fortunato A.E."/>
            <person name="Gloeckner G."/>
            <person name="Gruber A."/>
            <person name="Hipkin R."/>
            <person name="Janech M."/>
            <person name="Kroth P."/>
            <person name="Leese F."/>
            <person name="Lindquist E."/>
            <person name="Lyon B.R."/>
            <person name="Martin J."/>
            <person name="Mayer C."/>
            <person name="Parker M."/>
            <person name="Quesneville H."/>
            <person name="Raymond J."/>
            <person name="Uhlig C."/>
            <person name="Valentin K.U."/>
            <person name="Worden A.Z."/>
            <person name="Armbrust E.V."/>
            <person name="Bowler C."/>
            <person name="Green B."/>
            <person name="Moulton V."/>
            <person name="Van Oosterhout C."/>
            <person name="Grigoriev I."/>
        </authorList>
    </citation>
    <scope>NUCLEOTIDE SEQUENCE [LARGE SCALE GENOMIC DNA]</scope>
    <source>
        <strain evidence="2 3">CCMP1102</strain>
    </source>
</reference>
<sequence>MVVQDSCSSNNNNSGSASASGQQPRDHHQHLHKCGFEFGDITSPLDASTNEAIASMVNSTEIFSCSYVIAENAVKLQQNKFEFFRQLFSEAADGSLFFFTETTHRLWPDLIDLASRQDDNNSFMRYTLNRIRHGKSGWQLALLKDSSTAGNISFSSRSCSKSEEVRAVEKELIERFKRDNIAHQLRIDRGWKRDEKKVRGAK</sequence>
<protein>
    <submittedName>
        <fullName evidence="2">Uncharacterized protein</fullName>
    </submittedName>
</protein>
<accession>A0A1E7FHZ0</accession>
<feature type="region of interest" description="Disordered" evidence="1">
    <location>
        <begin position="1"/>
        <end position="27"/>
    </location>
</feature>
<dbReference type="InParanoid" id="A0A1E7FHZ0"/>
<dbReference type="Proteomes" id="UP000095751">
    <property type="component" value="Unassembled WGS sequence"/>
</dbReference>
<organism evidence="2 3">
    <name type="scientific">Fragilariopsis cylindrus CCMP1102</name>
    <dbReference type="NCBI Taxonomy" id="635003"/>
    <lineage>
        <taxon>Eukaryota</taxon>
        <taxon>Sar</taxon>
        <taxon>Stramenopiles</taxon>
        <taxon>Ochrophyta</taxon>
        <taxon>Bacillariophyta</taxon>
        <taxon>Bacillariophyceae</taxon>
        <taxon>Bacillariophycidae</taxon>
        <taxon>Bacillariales</taxon>
        <taxon>Bacillariaceae</taxon>
        <taxon>Fragilariopsis</taxon>
    </lineage>
</organism>
<gene>
    <name evidence="2" type="ORF">FRACYDRAFT_268801</name>
</gene>
<dbReference type="AlphaFoldDB" id="A0A1E7FHZ0"/>
<name>A0A1E7FHZ0_9STRA</name>
<dbReference type="OrthoDB" id="100006at2759"/>